<evidence type="ECO:0000313" key="2">
    <source>
        <dbReference type="Proteomes" id="UP001148299"/>
    </source>
</evidence>
<reference evidence="1" key="2">
    <citation type="journal article" date="2023" name="IMA Fungus">
        <title>Comparative genomic study of the Penicillium genus elucidates a diverse pangenome and 15 lateral gene transfer events.</title>
        <authorList>
            <person name="Petersen C."/>
            <person name="Sorensen T."/>
            <person name="Nielsen M.R."/>
            <person name="Sondergaard T.E."/>
            <person name="Sorensen J.L."/>
            <person name="Fitzpatrick D.A."/>
            <person name="Frisvad J.C."/>
            <person name="Nielsen K.L."/>
        </authorList>
    </citation>
    <scope>NUCLEOTIDE SEQUENCE</scope>
    <source>
        <strain evidence="1">IBT 35675</strain>
    </source>
</reference>
<dbReference type="EMBL" id="JAPZBR010000007">
    <property type="protein sequence ID" value="KAJ5346403.1"/>
    <property type="molecule type" value="Genomic_DNA"/>
</dbReference>
<name>A0A9W9ULP1_PENBR</name>
<comment type="caution">
    <text evidence="1">The sequence shown here is derived from an EMBL/GenBank/DDBJ whole genome shotgun (WGS) entry which is preliminary data.</text>
</comment>
<evidence type="ECO:0000313" key="1">
    <source>
        <dbReference type="EMBL" id="KAJ5346403.1"/>
    </source>
</evidence>
<keyword evidence="2" id="KW-1185">Reference proteome</keyword>
<reference evidence="1" key="1">
    <citation type="submission" date="2022-12" db="EMBL/GenBank/DDBJ databases">
        <authorList>
            <person name="Petersen C."/>
        </authorList>
    </citation>
    <scope>NUCLEOTIDE SEQUENCE</scope>
    <source>
        <strain evidence="1">IBT 35675</strain>
    </source>
</reference>
<proteinExistence type="predicted"/>
<dbReference type="Proteomes" id="UP001148299">
    <property type="component" value="Unassembled WGS sequence"/>
</dbReference>
<dbReference type="AlphaFoldDB" id="A0A9W9ULP1"/>
<accession>A0A9W9ULP1</accession>
<sequence>MSEYLQSPSKLLITPCLPWFELRDGGATTDAAAALLASALPAHATALYVLHDAANTPADDVLLTTPIEEINYPSIHNRTRMMLGRTSTCSEMEIPRNGHTLC</sequence>
<organism evidence="1 2">
    <name type="scientific">Penicillium brevicompactum</name>
    <dbReference type="NCBI Taxonomy" id="5074"/>
    <lineage>
        <taxon>Eukaryota</taxon>
        <taxon>Fungi</taxon>
        <taxon>Dikarya</taxon>
        <taxon>Ascomycota</taxon>
        <taxon>Pezizomycotina</taxon>
        <taxon>Eurotiomycetes</taxon>
        <taxon>Eurotiomycetidae</taxon>
        <taxon>Eurotiales</taxon>
        <taxon>Aspergillaceae</taxon>
        <taxon>Penicillium</taxon>
    </lineage>
</organism>
<gene>
    <name evidence="1" type="ORF">N7541_008885</name>
</gene>
<protein>
    <submittedName>
        <fullName evidence="1">Uncharacterized protein</fullName>
    </submittedName>
</protein>